<sequence>MVWGGEGEEKREMEMERERDYEICYLLLLYFLIILTLCQEDVDFLMEQLNIETILLCHEWLTTSVVLSMPHLNSLPHGILALENTICSLTVVDEGEDIPEEEAVCRICFVALREGADAFKLECSCKGELALAHRECAIKWFSIKGNKNCDVCKQEVQNLPVTLLRLQNPQTTNGMTTIFPERSFKLLSKYTSLLTGYGRIFQLVKWVPVLLPYLYLVLVFWVSSHPLFASTMVNKGYIWVYASFQFAIVIVFAHVFYNVFNVAAVLSVILSSFTGFGIAFSANSLLVEVLKWRTRRNRRLELQQNNGEQQQTTANSETQHGGT</sequence>
<keyword evidence="5" id="KW-0812">Transmembrane</keyword>
<dbReference type="SMART" id="SM00744">
    <property type="entry name" value="RINGv"/>
    <property type="match status" value="1"/>
</dbReference>
<name>A0A835VHR5_VANPL</name>
<keyword evidence="3" id="KW-0862">Zinc</keyword>
<dbReference type="SUPFAM" id="SSF57850">
    <property type="entry name" value="RING/U-box"/>
    <property type="match status" value="1"/>
</dbReference>
<evidence type="ECO:0000259" key="6">
    <source>
        <dbReference type="PROSITE" id="PS51292"/>
    </source>
</evidence>
<dbReference type="InterPro" id="IPR013083">
    <property type="entry name" value="Znf_RING/FYVE/PHD"/>
</dbReference>
<keyword evidence="8" id="KW-1185">Reference proteome</keyword>
<feature type="transmembrane region" description="Helical" evidence="5">
    <location>
        <begin position="263"/>
        <end position="290"/>
    </location>
</feature>
<organism evidence="7 8">
    <name type="scientific">Vanilla planifolia</name>
    <name type="common">Vanilla</name>
    <dbReference type="NCBI Taxonomy" id="51239"/>
    <lineage>
        <taxon>Eukaryota</taxon>
        <taxon>Viridiplantae</taxon>
        <taxon>Streptophyta</taxon>
        <taxon>Embryophyta</taxon>
        <taxon>Tracheophyta</taxon>
        <taxon>Spermatophyta</taxon>
        <taxon>Magnoliopsida</taxon>
        <taxon>Liliopsida</taxon>
        <taxon>Asparagales</taxon>
        <taxon>Orchidaceae</taxon>
        <taxon>Vanilloideae</taxon>
        <taxon>Vanilleae</taxon>
        <taxon>Vanilla</taxon>
    </lineage>
</organism>
<feature type="transmembrane region" description="Helical" evidence="5">
    <location>
        <begin position="236"/>
        <end position="257"/>
    </location>
</feature>
<keyword evidence="2" id="KW-0863">Zinc-finger</keyword>
<keyword evidence="5" id="KW-1133">Transmembrane helix</keyword>
<reference evidence="7 8" key="1">
    <citation type="journal article" date="2020" name="Nat. Food">
        <title>A phased Vanilla planifolia genome enables genetic improvement of flavour and production.</title>
        <authorList>
            <person name="Hasing T."/>
            <person name="Tang H."/>
            <person name="Brym M."/>
            <person name="Khazi F."/>
            <person name="Huang T."/>
            <person name="Chambers A.H."/>
        </authorList>
    </citation>
    <scope>NUCLEOTIDE SEQUENCE [LARGE SCALE GENOMIC DNA]</scope>
    <source>
        <tissue evidence="7">Leaf</tissue>
    </source>
</reference>
<keyword evidence="5" id="KW-0472">Membrane</keyword>
<feature type="transmembrane region" description="Helical" evidence="5">
    <location>
        <begin position="21"/>
        <end position="37"/>
    </location>
</feature>
<evidence type="ECO:0000313" key="7">
    <source>
        <dbReference type="EMBL" id="KAG0497470.1"/>
    </source>
</evidence>
<dbReference type="Proteomes" id="UP000636800">
    <property type="component" value="Chromosome 1"/>
</dbReference>
<protein>
    <recommendedName>
        <fullName evidence="6">RING-CH-type domain-containing protein</fullName>
    </recommendedName>
</protein>
<accession>A0A835VHR5</accession>
<dbReference type="GO" id="GO:0008270">
    <property type="term" value="F:zinc ion binding"/>
    <property type="evidence" value="ECO:0007669"/>
    <property type="project" value="UniProtKB-KW"/>
</dbReference>
<dbReference type="InterPro" id="IPR011016">
    <property type="entry name" value="Znf_RING-CH"/>
</dbReference>
<feature type="compositionally biased region" description="Polar residues" evidence="4">
    <location>
        <begin position="314"/>
        <end position="323"/>
    </location>
</feature>
<proteinExistence type="predicted"/>
<dbReference type="Gene3D" id="3.30.40.10">
    <property type="entry name" value="Zinc/RING finger domain, C3HC4 (zinc finger)"/>
    <property type="match status" value="1"/>
</dbReference>
<feature type="domain" description="RING-CH-type" evidence="6">
    <location>
        <begin position="97"/>
        <end position="159"/>
    </location>
</feature>
<dbReference type="PANTHER" id="PTHR46158">
    <property type="entry name" value="OS02G0165000 PROTEIN"/>
    <property type="match status" value="1"/>
</dbReference>
<evidence type="ECO:0000256" key="3">
    <source>
        <dbReference type="ARBA" id="ARBA00022833"/>
    </source>
</evidence>
<evidence type="ECO:0000313" key="8">
    <source>
        <dbReference type="Proteomes" id="UP000636800"/>
    </source>
</evidence>
<dbReference type="PANTHER" id="PTHR46158:SF2">
    <property type="entry name" value="OS02G0165000 PROTEIN"/>
    <property type="match status" value="1"/>
</dbReference>
<gene>
    <name evidence="7" type="ORF">HPP92_002161</name>
</gene>
<dbReference type="CDD" id="cd16495">
    <property type="entry name" value="RING_CH-C4HC3_MARCH"/>
    <property type="match status" value="1"/>
</dbReference>
<dbReference type="PROSITE" id="PS51292">
    <property type="entry name" value="ZF_RING_CH"/>
    <property type="match status" value="1"/>
</dbReference>
<keyword evidence="1" id="KW-0479">Metal-binding</keyword>
<feature type="region of interest" description="Disordered" evidence="4">
    <location>
        <begin position="301"/>
        <end position="323"/>
    </location>
</feature>
<dbReference type="AlphaFoldDB" id="A0A835VHR5"/>
<evidence type="ECO:0000256" key="5">
    <source>
        <dbReference type="SAM" id="Phobius"/>
    </source>
</evidence>
<dbReference type="EMBL" id="JADCNL010000001">
    <property type="protein sequence ID" value="KAG0497470.1"/>
    <property type="molecule type" value="Genomic_DNA"/>
</dbReference>
<comment type="caution">
    <text evidence="7">The sequence shown here is derived from an EMBL/GenBank/DDBJ whole genome shotgun (WGS) entry which is preliminary data.</text>
</comment>
<feature type="transmembrane region" description="Helical" evidence="5">
    <location>
        <begin position="206"/>
        <end position="224"/>
    </location>
</feature>
<evidence type="ECO:0000256" key="4">
    <source>
        <dbReference type="SAM" id="MobiDB-lite"/>
    </source>
</evidence>
<dbReference type="OrthoDB" id="286734at2759"/>
<feature type="compositionally biased region" description="Low complexity" evidence="4">
    <location>
        <begin position="302"/>
        <end position="313"/>
    </location>
</feature>
<dbReference type="Pfam" id="PF12906">
    <property type="entry name" value="RINGv"/>
    <property type="match status" value="1"/>
</dbReference>
<evidence type="ECO:0000256" key="1">
    <source>
        <dbReference type="ARBA" id="ARBA00022723"/>
    </source>
</evidence>
<evidence type="ECO:0000256" key="2">
    <source>
        <dbReference type="ARBA" id="ARBA00022771"/>
    </source>
</evidence>